<gene>
    <name evidence="1" type="ORF">GCM10011577_09050</name>
</gene>
<dbReference type="PRINTS" id="PR00081">
    <property type="entry name" value="GDHRDH"/>
</dbReference>
<evidence type="ECO:0000313" key="1">
    <source>
        <dbReference type="EMBL" id="GGG88980.1"/>
    </source>
</evidence>
<reference evidence="2" key="1">
    <citation type="journal article" date="2019" name="Int. J. Syst. Evol. Microbiol.">
        <title>The Global Catalogue of Microorganisms (GCM) 10K type strain sequencing project: providing services to taxonomists for standard genome sequencing and annotation.</title>
        <authorList>
            <consortium name="The Broad Institute Genomics Platform"/>
            <consortium name="The Broad Institute Genome Sequencing Center for Infectious Disease"/>
            <person name="Wu L."/>
            <person name="Ma J."/>
        </authorList>
    </citation>
    <scope>NUCLEOTIDE SEQUENCE [LARGE SCALE GENOMIC DNA]</scope>
    <source>
        <strain evidence="2">CGMCC 1.1927</strain>
    </source>
</reference>
<proteinExistence type="predicted"/>
<organism evidence="1 2">
    <name type="scientific">Pseudarthrobacter polychromogenes</name>
    <dbReference type="NCBI Taxonomy" id="1676"/>
    <lineage>
        <taxon>Bacteria</taxon>
        <taxon>Bacillati</taxon>
        <taxon>Actinomycetota</taxon>
        <taxon>Actinomycetes</taxon>
        <taxon>Micrococcales</taxon>
        <taxon>Micrococcaceae</taxon>
        <taxon>Pseudarthrobacter</taxon>
    </lineage>
</organism>
<dbReference type="RefSeq" id="WP_188809270.1">
    <property type="nucleotide sequence ID" value="NZ_BAAAWV010000001.1"/>
</dbReference>
<dbReference type="PANTHER" id="PTHR42808">
    <property type="entry name" value="HYDROXYSTEROID DEHYDROGENASE-LIKE PROTEIN 2"/>
    <property type="match status" value="1"/>
</dbReference>
<sequence>MTSSNDALHAPAGPYRAAGSLRGRTLLLSGGSRGIGLAIALRAARDGANIVLMAKTGEPHPKLAGTVYTAAREIEDAGGQALPLVGDVRNDDDVARAVSSAVENFGGVDAVINNASAIDLSRTDDVDMKKYDLMQDINVRGTFLLSKLALPALRSSDSAHILTLSPPLNLDPQWAGKHLAYTMAKYGMSLTTLGLAEELKADGIRVNSLWPCTLIDTAAIRNMPHGESIAQAARGPEIMADAAHAVLTGSNLENGSRPSGNFYTDEAVLTAAGVTDFRPYSLGAPEDRLVPDIFL</sequence>
<evidence type="ECO:0000313" key="2">
    <source>
        <dbReference type="Proteomes" id="UP000596938"/>
    </source>
</evidence>
<dbReference type="InterPro" id="IPR002347">
    <property type="entry name" value="SDR_fam"/>
</dbReference>
<dbReference type="InterPro" id="IPR036291">
    <property type="entry name" value="NAD(P)-bd_dom_sf"/>
</dbReference>
<dbReference type="SUPFAM" id="SSF51735">
    <property type="entry name" value="NAD(P)-binding Rossmann-fold domains"/>
    <property type="match status" value="1"/>
</dbReference>
<dbReference type="EMBL" id="BMKU01000002">
    <property type="protein sequence ID" value="GGG88980.1"/>
    <property type="molecule type" value="Genomic_DNA"/>
</dbReference>
<dbReference type="InterPro" id="IPR051935">
    <property type="entry name" value="HSDL2"/>
</dbReference>
<comment type="caution">
    <text evidence="1">The sequence shown here is derived from an EMBL/GenBank/DDBJ whole genome shotgun (WGS) entry which is preliminary data.</text>
</comment>
<dbReference type="PANTHER" id="PTHR42808:SF3">
    <property type="entry name" value="HYDROXYSTEROID DEHYDROGENASE-LIKE PROTEIN 2"/>
    <property type="match status" value="1"/>
</dbReference>
<protein>
    <submittedName>
        <fullName evidence="1">Short chain dehydrogenase</fullName>
    </submittedName>
</protein>
<dbReference type="Gene3D" id="3.40.50.720">
    <property type="entry name" value="NAD(P)-binding Rossmann-like Domain"/>
    <property type="match status" value="1"/>
</dbReference>
<name>A0ABQ1XCN0_9MICC</name>
<accession>A0ABQ1XCN0</accession>
<dbReference type="Pfam" id="PF00106">
    <property type="entry name" value="adh_short"/>
    <property type="match status" value="1"/>
</dbReference>
<dbReference type="Proteomes" id="UP000596938">
    <property type="component" value="Unassembled WGS sequence"/>
</dbReference>
<keyword evidence="2" id="KW-1185">Reference proteome</keyword>
<dbReference type="NCBIfam" id="NF006133">
    <property type="entry name" value="PRK08278.1"/>
    <property type="match status" value="1"/>
</dbReference>